<dbReference type="SUPFAM" id="SSF51735">
    <property type="entry name" value="NAD(P)-binding Rossmann-fold domains"/>
    <property type="match status" value="1"/>
</dbReference>
<dbReference type="Gene3D" id="3.40.50.720">
    <property type="entry name" value="NAD(P)-binding Rossmann-like Domain"/>
    <property type="match status" value="1"/>
</dbReference>
<evidence type="ECO:0000313" key="5">
    <source>
        <dbReference type="Proteomes" id="UP000655589"/>
    </source>
</evidence>
<evidence type="ECO:0000256" key="1">
    <source>
        <dbReference type="ARBA" id="ARBA00006484"/>
    </source>
</evidence>
<dbReference type="Pfam" id="PF13561">
    <property type="entry name" value="adh_short_C2"/>
    <property type="match status" value="1"/>
</dbReference>
<name>A0A8H9GLV8_9MICO</name>
<reference evidence="4" key="2">
    <citation type="submission" date="2020-09" db="EMBL/GenBank/DDBJ databases">
        <authorList>
            <person name="Sun Q."/>
            <person name="Ohkuma M."/>
        </authorList>
    </citation>
    <scope>NUCLEOTIDE SEQUENCE</scope>
    <source>
        <strain evidence="4">JCM 3051</strain>
    </source>
</reference>
<dbReference type="FunFam" id="3.40.50.720:FF:000173">
    <property type="entry name" value="3-oxoacyl-[acyl-carrier protein] reductase"/>
    <property type="match status" value="1"/>
</dbReference>
<keyword evidence="2" id="KW-0560">Oxidoreductase</keyword>
<feature type="domain" description="Ketoreductase" evidence="3">
    <location>
        <begin position="64"/>
        <end position="237"/>
    </location>
</feature>
<dbReference type="Proteomes" id="UP000655589">
    <property type="component" value="Unassembled WGS sequence"/>
</dbReference>
<keyword evidence="5" id="KW-1185">Reference proteome</keyword>
<dbReference type="InterPro" id="IPR002347">
    <property type="entry name" value="SDR_fam"/>
</dbReference>
<dbReference type="EMBL" id="BMPT01000014">
    <property type="protein sequence ID" value="GGM34490.1"/>
    <property type="molecule type" value="Genomic_DNA"/>
</dbReference>
<accession>A0A8H9GLV8</accession>
<proteinExistence type="inferred from homology"/>
<comment type="caution">
    <text evidence="4">The sequence shown here is derived from an EMBL/GenBank/DDBJ whole genome shotgun (WGS) entry which is preliminary data.</text>
</comment>
<sequence length="295" mass="30308">MASLWPATRGVGSAAGVASQRTRIAVLAAAPQLSRGRRAATTIKELQVTTTPATQTIAGGPTGRVVVVTGAARGIGRAIAERFVADGDRVATIYRGGDLPKGVEPYVADVTDTEAVDAAFAAIEKDLGPVEVLVANAGVTKDQLLMRMSDDEFEQVVDVNLKGTFRCVRRASKGMIRARKGRIVLLGSIVGLSGGPGQVNYSSSKAALVGMARSITRELGGRGITANVVAPGYVETDMTAALSEDVRAGYLKQIPAARFASPDEIAAVVSFVASEAAGYVSGAVIPVDGGLGMGH</sequence>
<dbReference type="InterPro" id="IPR036291">
    <property type="entry name" value="NAD(P)-bd_dom_sf"/>
</dbReference>
<evidence type="ECO:0000256" key="2">
    <source>
        <dbReference type="ARBA" id="ARBA00023002"/>
    </source>
</evidence>
<dbReference type="PRINTS" id="PR00081">
    <property type="entry name" value="GDHRDH"/>
</dbReference>
<dbReference type="AlphaFoldDB" id="A0A8H9GLV8"/>
<protein>
    <submittedName>
        <fullName evidence="4">Beta-ketoacyl-ACP reductase</fullName>
    </submittedName>
</protein>
<dbReference type="InterPro" id="IPR057326">
    <property type="entry name" value="KR_dom"/>
</dbReference>
<reference evidence="4" key="1">
    <citation type="journal article" date="2014" name="Int. J. Syst. Evol. Microbiol.">
        <title>Complete genome sequence of Corynebacterium casei LMG S-19264T (=DSM 44701T), isolated from a smear-ripened cheese.</title>
        <authorList>
            <consortium name="US DOE Joint Genome Institute (JGI-PGF)"/>
            <person name="Walter F."/>
            <person name="Albersmeier A."/>
            <person name="Kalinowski J."/>
            <person name="Ruckert C."/>
        </authorList>
    </citation>
    <scope>NUCLEOTIDE SEQUENCE</scope>
    <source>
        <strain evidence="4">JCM 3051</strain>
    </source>
</reference>
<evidence type="ECO:0000259" key="3">
    <source>
        <dbReference type="SMART" id="SM00822"/>
    </source>
</evidence>
<dbReference type="PANTHER" id="PTHR42760">
    <property type="entry name" value="SHORT-CHAIN DEHYDROGENASES/REDUCTASES FAMILY MEMBER"/>
    <property type="match status" value="1"/>
</dbReference>
<organism evidence="4 5">
    <name type="scientific">Promicromonospora citrea</name>
    <dbReference type="NCBI Taxonomy" id="43677"/>
    <lineage>
        <taxon>Bacteria</taxon>
        <taxon>Bacillati</taxon>
        <taxon>Actinomycetota</taxon>
        <taxon>Actinomycetes</taxon>
        <taxon>Micrococcales</taxon>
        <taxon>Promicromonosporaceae</taxon>
        <taxon>Promicromonospora</taxon>
    </lineage>
</organism>
<dbReference type="GO" id="GO:0016616">
    <property type="term" value="F:oxidoreductase activity, acting on the CH-OH group of donors, NAD or NADP as acceptor"/>
    <property type="evidence" value="ECO:0007669"/>
    <property type="project" value="TreeGrafter"/>
</dbReference>
<dbReference type="SMART" id="SM00822">
    <property type="entry name" value="PKS_KR"/>
    <property type="match status" value="1"/>
</dbReference>
<comment type="similarity">
    <text evidence="1">Belongs to the short-chain dehydrogenases/reductases (SDR) family.</text>
</comment>
<dbReference type="PRINTS" id="PR00080">
    <property type="entry name" value="SDRFAMILY"/>
</dbReference>
<evidence type="ECO:0000313" key="4">
    <source>
        <dbReference type="EMBL" id="GGM34490.1"/>
    </source>
</evidence>
<dbReference type="NCBIfam" id="NF009466">
    <property type="entry name" value="PRK12826.1-2"/>
    <property type="match status" value="1"/>
</dbReference>
<gene>
    <name evidence="4" type="ORF">GCM10010102_32580</name>
</gene>
<dbReference type="PANTHER" id="PTHR42760:SF133">
    <property type="entry name" value="3-OXOACYL-[ACYL-CARRIER-PROTEIN] REDUCTASE"/>
    <property type="match status" value="1"/>
</dbReference>